<dbReference type="Proteomes" id="UP000675920">
    <property type="component" value="Unplaced"/>
</dbReference>
<evidence type="ECO:0000313" key="3">
    <source>
        <dbReference type="RefSeq" id="WP_028310063.1"/>
    </source>
</evidence>
<sequence length="309" mass="34012">MNRSSLFPVALALAGSLALALQPARAADAADPDPCSQPGPAWLGACRLLPYETNAIVHRSATGDDSALRGDFSLRYVAWASDGALRTIDHPVRLEPGAEAFISYTGEFDYYMLSRPSSPVVNRISNPALHLRWYAQGPMLDWVDFGLEHSSDGQTIGSRSERDIARAQEEYAAGNHRYFDGISRSMNFVSGEAAFGNEESVLVRTRVKYFATTDSDITWGPLAGTNTSFRDYDRYRLIVEHRFGDLALADVTYRAGDRGFATDSVDVGLSLDQSHALPLYLRLHSGPMATLSDYTRSQRMIAVGLRFSE</sequence>
<dbReference type="AlphaFoldDB" id="A0A8B6X155"/>
<reference evidence="3" key="1">
    <citation type="submission" date="2025-08" db="UniProtKB">
        <authorList>
            <consortium name="RefSeq"/>
        </authorList>
    </citation>
    <scope>IDENTIFICATION</scope>
</reference>
<dbReference type="OrthoDB" id="188433at2"/>
<evidence type="ECO:0000256" key="1">
    <source>
        <dbReference type="SAM" id="SignalP"/>
    </source>
</evidence>
<dbReference type="InterPro" id="IPR036541">
    <property type="entry name" value="PLipase_A1_sf"/>
</dbReference>
<keyword evidence="2" id="KW-1185">Reference proteome</keyword>
<proteinExistence type="predicted"/>
<dbReference type="GO" id="GO:0004620">
    <property type="term" value="F:phospholipase activity"/>
    <property type="evidence" value="ECO:0007669"/>
    <property type="project" value="InterPro"/>
</dbReference>
<keyword evidence="1" id="KW-0732">Signal</keyword>
<dbReference type="GO" id="GO:0016020">
    <property type="term" value="C:membrane"/>
    <property type="evidence" value="ECO:0007669"/>
    <property type="project" value="InterPro"/>
</dbReference>
<feature type="chain" id="PRO_5034725910" evidence="1">
    <location>
        <begin position="27"/>
        <end position="309"/>
    </location>
</feature>
<evidence type="ECO:0000313" key="2">
    <source>
        <dbReference type="Proteomes" id="UP000675920"/>
    </source>
</evidence>
<accession>A0A8B6X155</accession>
<dbReference type="SUPFAM" id="SSF56931">
    <property type="entry name" value="Outer membrane phospholipase A (OMPLA)"/>
    <property type="match status" value="1"/>
</dbReference>
<dbReference type="RefSeq" id="WP_028310063.1">
    <property type="nucleotide sequence ID" value="NZ_AXWS01000007.1"/>
</dbReference>
<feature type="signal peptide" evidence="1">
    <location>
        <begin position="1"/>
        <end position="26"/>
    </location>
</feature>
<protein>
    <submittedName>
        <fullName evidence="3">Uncharacterized protein</fullName>
    </submittedName>
</protein>
<name>A0A8B6X155_9BURK</name>
<organism evidence="2 3">
    <name type="scientific">Derxia gummosa DSM 723</name>
    <dbReference type="NCBI Taxonomy" id="1121388"/>
    <lineage>
        <taxon>Bacteria</taxon>
        <taxon>Pseudomonadati</taxon>
        <taxon>Pseudomonadota</taxon>
        <taxon>Betaproteobacteria</taxon>
        <taxon>Burkholderiales</taxon>
        <taxon>Alcaligenaceae</taxon>
        <taxon>Derxia</taxon>
    </lineage>
</organism>
<dbReference type="Gene3D" id="2.40.230.10">
    <property type="entry name" value="Phospholipase A1"/>
    <property type="match status" value="1"/>
</dbReference>
<dbReference type="GO" id="GO:0006629">
    <property type="term" value="P:lipid metabolic process"/>
    <property type="evidence" value="ECO:0007669"/>
    <property type="project" value="InterPro"/>
</dbReference>